<evidence type="ECO:0000259" key="2">
    <source>
        <dbReference type="PROSITE" id="PS50280"/>
    </source>
</evidence>
<sequence length="447" mass="49773">MASEDVSMTNTEEVDDFEAVSQSFVAWLQQHGTVISSSIELADLRRHGAGRGVLAKENIAEDEELFAVPRSSILTISTSNSPAEVKTQLDDPWLGLIAAMVYEYQRGSESMWKPYFAVLPVDFDTPMFWSDCELDSLRGSAVVDKIGKLSADTAFREQVIPVIRQHGTIFHADDRSDDDLISLCHRMGSTIMAYAFDLEKPSTTDPHDQEDGWEEDEEDSQSMSKGMIPLADMLNADANRNNAKLYYEEDKVVMKSIRAIKAGEEIFNDYGPLPTADVLRRYGYVTSNYAQTRYLNDEEVLDDSYDISRSCNGDTKPFSDELCIMLNALTLPVIEFEKLQRKSKLPRPALEPSSAALLSAILYQRQVFYKGTTNPDNGMRGDAGTTNDVTAEHRGTHRRNMAQQVIQGEQLVLVEALAMLKEIAAPTRGKRKAVEANTGNAGKKQKG</sequence>
<name>A0AAN6H6P4_9PEZI</name>
<feature type="compositionally biased region" description="Basic and acidic residues" evidence="1">
    <location>
        <begin position="200"/>
        <end position="210"/>
    </location>
</feature>
<organism evidence="3 4">
    <name type="scientific">Friedmanniomyces endolithicus</name>
    <dbReference type="NCBI Taxonomy" id="329885"/>
    <lineage>
        <taxon>Eukaryota</taxon>
        <taxon>Fungi</taxon>
        <taxon>Dikarya</taxon>
        <taxon>Ascomycota</taxon>
        <taxon>Pezizomycotina</taxon>
        <taxon>Dothideomycetes</taxon>
        <taxon>Dothideomycetidae</taxon>
        <taxon>Mycosphaerellales</taxon>
        <taxon>Teratosphaeriaceae</taxon>
        <taxon>Friedmanniomyces</taxon>
    </lineage>
</organism>
<dbReference type="Proteomes" id="UP001175353">
    <property type="component" value="Unassembled WGS sequence"/>
</dbReference>
<dbReference type="PROSITE" id="PS50280">
    <property type="entry name" value="SET"/>
    <property type="match status" value="1"/>
</dbReference>
<dbReference type="InterPro" id="IPR050600">
    <property type="entry name" value="SETD3_SETD6_MTase"/>
</dbReference>
<dbReference type="InterPro" id="IPR001214">
    <property type="entry name" value="SET_dom"/>
</dbReference>
<dbReference type="EMBL" id="JAUJLE010000405">
    <property type="protein sequence ID" value="KAK0957426.1"/>
    <property type="molecule type" value="Genomic_DNA"/>
</dbReference>
<feature type="region of interest" description="Disordered" evidence="1">
    <location>
        <begin position="200"/>
        <end position="222"/>
    </location>
</feature>
<reference evidence="3" key="1">
    <citation type="submission" date="2023-06" db="EMBL/GenBank/DDBJ databases">
        <title>Black Yeasts Isolated from many extreme environments.</title>
        <authorList>
            <person name="Coleine C."/>
            <person name="Stajich J.E."/>
            <person name="Selbmann L."/>
        </authorList>
    </citation>
    <scope>NUCLEOTIDE SEQUENCE</scope>
    <source>
        <strain evidence="3">CCFEE 5200</strain>
    </source>
</reference>
<comment type="caution">
    <text evidence="3">The sequence shown here is derived from an EMBL/GenBank/DDBJ whole genome shotgun (WGS) entry which is preliminary data.</text>
</comment>
<protein>
    <submittedName>
        <fullName evidence="3">Ribosomal lysine N-methyltransferase 4</fullName>
    </submittedName>
</protein>
<feature type="compositionally biased region" description="Acidic residues" evidence="1">
    <location>
        <begin position="211"/>
        <end position="220"/>
    </location>
</feature>
<accession>A0AAN6H6P4</accession>
<dbReference type="GO" id="GO:0016279">
    <property type="term" value="F:protein-lysine N-methyltransferase activity"/>
    <property type="evidence" value="ECO:0007669"/>
    <property type="project" value="TreeGrafter"/>
</dbReference>
<evidence type="ECO:0000256" key="1">
    <source>
        <dbReference type="SAM" id="MobiDB-lite"/>
    </source>
</evidence>
<dbReference type="AlphaFoldDB" id="A0AAN6H6P4"/>
<evidence type="ECO:0000313" key="3">
    <source>
        <dbReference type="EMBL" id="KAK0957426.1"/>
    </source>
</evidence>
<dbReference type="Pfam" id="PF00856">
    <property type="entry name" value="SET"/>
    <property type="match status" value="1"/>
</dbReference>
<dbReference type="SUPFAM" id="SSF82199">
    <property type="entry name" value="SET domain"/>
    <property type="match status" value="1"/>
</dbReference>
<proteinExistence type="predicted"/>
<keyword evidence="4" id="KW-1185">Reference proteome</keyword>
<dbReference type="PANTHER" id="PTHR13271:SF34">
    <property type="entry name" value="N-LYSINE METHYLTRANSFERASE SETD6"/>
    <property type="match status" value="1"/>
</dbReference>
<feature type="region of interest" description="Disordered" evidence="1">
    <location>
        <begin position="427"/>
        <end position="447"/>
    </location>
</feature>
<dbReference type="GO" id="GO:0005634">
    <property type="term" value="C:nucleus"/>
    <property type="evidence" value="ECO:0007669"/>
    <property type="project" value="TreeGrafter"/>
</dbReference>
<gene>
    <name evidence="3" type="primary">RMS1_3</name>
    <name evidence="3" type="ORF">LTR91_021860</name>
</gene>
<dbReference type="Gene3D" id="3.90.1410.10">
    <property type="entry name" value="set domain protein methyltransferase, domain 1"/>
    <property type="match status" value="1"/>
</dbReference>
<evidence type="ECO:0000313" key="4">
    <source>
        <dbReference type="Proteomes" id="UP001175353"/>
    </source>
</evidence>
<dbReference type="PANTHER" id="PTHR13271">
    <property type="entry name" value="UNCHARACTERIZED PUTATIVE METHYLTRANSFERASE"/>
    <property type="match status" value="1"/>
</dbReference>
<dbReference type="FunFam" id="3.90.1410.10:FF:000007">
    <property type="entry name" value="Ribosomal lysine N-methyltransferase 4"/>
    <property type="match status" value="1"/>
</dbReference>
<dbReference type="InterPro" id="IPR046341">
    <property type="entry name" value="SET_dom_sf"/>
</dbReference>
<feature type="domain" description="SET" evidence="2">
    <location>
        <begin position="37"/>
        <end position="271"/>
    </location>
</feature>